<keyword evidence="3" id="KW-1185">Reference proteome</keyword>
<accession>A0A0M6Y9U2</accession>
<dbReference type="SUPFAM" id="SSF63825">
    <property type="entry name" value="YWTD domain"/>
    <property type="match status" value="1"/>
</dbReference>
<name>A0A0M6Y9U2_9HYPH</name>
<dbReference type="Pfam" id="PF16261">
    <property type="entry name" value="DUF4915"/>
    <property type="match status" value="1"/>
</dbReference>
<dbReference type="InterPro" id="IPR017481">
    <property type="entry name" value="CHP03032"/>
</dbReference>
<feature type="domain" description="Conserved hypothetical protein CHP03032" evidence="1">
    <location>
        <begin position="33"/>
        <end position="351"/>
    </location>
</feature>
<dbReference type="RefSeq" id="WP_208984640.1">
    <property type="nucleotide sequence ID" value="NZ_CXST01000003.1"/>
</dbReference>
<gene>
    <name evidence="2" type="ORF">LAL4801_04752</name>
</gene>
<evidence type="ECO:0000259" key="1">
    <source>
        <dbReference type="Pfam" id="PF16261"/>
    </source>
</evidence>
<proteinExistence type="predicted"/>
<dbReference type="NCBIfam" id="TIGR03032">
    <property type="entry name" value="TIGR03032 family protein"/>
    <property type="match status" value="1"/>
</dbReference>
<reference evidence="3" key="1">
    <citation type="submission" date="2015-07" db="EMBL/GenBank/DDBJ databases">
        <authorList>
            <person name="Rodrigo-Torres Lidia"/>
            <person name="Arahal R.David."/>
        </authorList>
    </citation>
    <scope>NUCLEOTIDE SEQUENCE [LARGE SCALE GENOMIC DNA]</scope>
    <source>
        <strain evidence="3">CECT 4801</strain>
    </source>
</reference>
<evidence type="ECO:0000313" key="2">
    <source>
        <dbReference type="EMBL" id="CTQ46293.1"/>
    </source>
</evidence>
<evidence type="ECO:0000313" key="3">
    <source>
        <dbReference type="Proteomes" id="UP000048926"/>
    </source>
</evidence>
<dbReference type="EMBL" id="CXST01000003">
    <property type="protein sequence ID" value="CTQ46293.1"/>
    <property type="molecule type" value="Genomic_DNA"/>
</dbReference>
<protein>
    <recommendedName>
        <fullName evidence="1">Conserved hypothetical protein CHP03032 domain-containing protein</fullName>
    </recommendedName>
</protein>
<dbReference type="AlphaFoldDB" id="A0A0M6Y9U2"/>
<dbReference type="Proteomes" id="UP000048926">
    <property type="component" value="Unassembled WGS sequence"/>
</dbReference>
<organism evidence="2 3">
    <name type="scientific">Roseibium aggregatum</name>
    <dbReference type="NCBI Taxonomy" id="187304"/>
    <lineage>
        <taxon>Bacteria</taxon>
        <taxon>Pseudomonadati</taxon>
        <taxon>Pseudomonadota</taxon>
        <taxon>Alphaproteobacteria</taxon>
        <taxon>Hyphomicrobiales</taxon>
        <taxon>Stappiaceae</taxon>
        <taxon>Roseibium</taxon>
    </lineage>
</organism>
<sequence length="376" mass="41443">MLMPTEDRNLPVGIRKTQADEPTGVTYSMSGGLVGLLASLKISVAFSSYQSGKFYLLGRNPEGGLMVNEQFFSKAMGIHVSGGTIHLATLSEIVRLENVLEPNQRINDTFDACFVPRAAHVTGALDAHDLGIDRDGRILFVNTRFNCLSTISERHSFRPVWTPPFVSRIVDEDRCHLNGMAMRDGRPVFVTAVSRSDTIDGWRDRRADGGVVVEVETGRIVCQGLSMPHSPRWYRGRLWLLNSGTGELGSIVPADGDSEGRFEPLTFCPGFLRGLSFHGRYAFVGLSKPRYQRFEGLALDERLRVADSEPWCGVQVIDLDTGACVEWFRIDGAVAELYDIGVLPGVTCPMSLGFGSEELMNLVTVDVEDKERPVSP</sequence>